<evidence type="ECO:0000256" key="1">
    <source>
        <dbReference type="ARBA" id="ARBA00004496"/>
    </source>
</evidence>
<dbReference type="Gene3D" id="3.30.60.20">
    <property type="match status" value="1"/>
</dbReference>
<evidence type="ECO:0000256" key="12">
    <source>
        <dbReference type="SAM" id="MobiDB-lite"/>
    </source>
</evidence>
<dbReference type="PROSITE" id="PS50096">
    <property type="entry name" value="IQ"/>
    <property type="match status" value="3"/>
</dbReference>
<dbReference type="GO" id="GO:0003774">
    <property type="term" value="F:cytoskeletal motor activity"/>
    <property type="evidence" value="ECO:0007669"/>
    <property type="project" value="UniProtKB-UniRule"/>
</dbReference>
<evidence type="ECO:0000256" key="5">
    <source>
        <dbReference type="ARBA" id="ARBA00022741"/>
    </source>
</evidence>
<dbReference type="GO" id="GO:0048731">
    <property type="term" value="P:system development"/>
    <property type="evidence" value="ECO:0007669"/>
    <property type="project" value="UniProtKB-ARBA"/>
</dbReference>
<dbReference type="FunFam" id="3.40.850.10:FF:000008">
    <property type="entry name" value="Putative unconventional myosin-IXa"/>
    <property type="match status" value="1"/>
</dbReference>
<feature type="compositionally biased region" description="Basic residues" evidence="12">
    <location>
        <begin position="1528"/>
        <end position="1537"/>
    </location>
</feature>
<feature type="compositionally biased region" description="Low complexity" evidence="12">
    <location>
        <begin position="1269"/>
        <end position="1301"/>
    </location>
</feature>
<feature type="domain" description="Myosin motor" evidence="14">
    <location>
        <begin position="1"/>
        <end position="839"/>
    </location>
</feature>
<organism evidence="15 16">
    <name type="scientific">Culex pipiens pipiens</name>
    <name type="common">Northern house mosquito</name>
    <dbReference type="NCBI Taxonomy" id="38569"/>
    <lineage>
        <taxon>Eukaryota</taxon>
        <taxon>Metazoa</taxon>
        <taxon>Ecdysozoa</taxon>
        <taxon>Arthropoda</taxon>
        <taxon>Hexapoda</taxon>
        <taxon>Insecta</taxon>
        <taxon>Pterygota</taxon>
        <taxon>Neoptera</taxon>
        <taxon>Endopterygota</taxon>
        <taxon>Diptera</taxon>
        <taxon>Nematocera</taxon>
        <taxon>Culicoidea</taxon>
        <taxon>Culicidae</taxon>
        <taxon>Culicinae</taxon>
        <taxon>Culicini</taxon>
        <taxon>Culex</taxon>
        <taxon>Culex</taxon>
    </lineage>
</organism>
<dbReference type="EMBL" id="JBEHCU010006849">
    <property type="protein sequence ID" value="KAL1396074.1"/>
    <property type="molecule type" value="Genomic_DNA"/>
</dbReference>
<dbReference type="InterPro" id="IPR002219">
    <property type="entry name" value="PKC_DAG/PE"/>
</dbReference>
<feature type="region of interest" description="Disordered" evidence="12">
    <location>
        <begin position="1106"/>
        <end position="1135"/>
    </location>
</feature>
<dbReference type="FunFam" id="1.10.10.820:FF:000001">
    <property type="entry name" value="Myosin heavy chain"/>
    <property type="match status" value="1"/>
</dbReference>
<dbReference type="PROSITE" id="PS50081">
    <property type="entry name" value="ZF_DAG_PE_2"/>
    <property type="match status" value="1"/>
</dbReference>
<comment type="subcellular location">
    <subcellularLocation>
        <location evidence="1">Cytoplasm</location>
    </subcellularLocation>
</comment>
<dbReference type="Proteomes" id="UP001562425">
    <property type="component" value="Unassembled WGS sequence"/>
</dbReference>
<dbReference type="PRINTS" id="PR00193">
    <property type="entry name" value="MYOSINHEAVY"/>
</dbReference>
<feature type="region of interest" description="Disordered" evidence="12">
    <location>
        <begin position="1528"/>
        <end position="1558"/>
    </location>
</feature>
<evidence type="ECO:0000259" key="13">
    <source>
        <dbReference type="PROSITE" id="PS50081"/>
    </source>
</evidence>
<dbReference type="GO" id="GO:0005737">
    <property type="term" value="C:cytoplasm"/>
    <property type="evidence" value="ECO:0007669"/>
    <property type="project" value="UniProtKB-SubCell"/>
</dbReference>
<sequence>CIVISGESGSGKTESTNFLLHHLTALSQKGAHGSGVEQTILSAGPVLEAFGNAKTAHNNNSSRFGKFIQVNYRENGMVQGAVVQKYLLEKSRIVSQGHYERNYHVFYYLLSGATEQERVSLHLLPAEKYHYLNAKNLTLENCDEKYEFSRLKQSMEMVGFSAEKQRRLFAVLSAVLLLGNVEFFPKKSTYHHDESVQVRNPEVVGLISELLRVKQETLLSALTSKRVKASGETLIMQYKLPEAIAARDALAKCLYGALFDWIVLQVNHALLNKDQTVHTGHSIGVLDIFGFEDFGLQNSFEQLCINYANEHLQYYFNLHVFKYEQKEYKREGIKWTDIEFLDNSGCLQLFESKPSGLLCILDDLCNFPGATNETLLQKFNSVHKESQFYEKPQRKENAFIIKHYAGKVKYQVAEMREKNLDLMRQDIVSVLKNSSMAFVRELVGADPVAVFRWAILRAFFRGYFAFRSAGIKHRKERADQSFNKLATKSRYRAPNESIVSHLVTVSSVNLTINRIAKRISNAMHDITSTAGSNNNSNSVSYRQSLGPGTVQAASSYNSGGGTPRRSWSSYAFNNKNFPDGKLSYESTQNQPPQSPSSGASASSALYSVYSSNASGSNSSGKQSAANAGSAAGALGTSGKLSSSSLAARSRFERSSQDVMARASQIVMKNKSFRPRERPKKGLKNLQSVKTLSAGQNLSNNQTAIKTRKQPLTVTAQFQISLIALMETLNQANPFFIRCIKSNPNKIPNQFDDATVTRQLRYTGMLETVRIRRAGYNVRLTYEEFIQLYRILLPKGLVSSQKDVRDFMSTMDLDKQHYQLGLTKIYMRESQKMRLDIRLHTKIIDSIITIQRWFRSILQRKKYCQYRSAACTIQSYWRLYVKEKQEKFIRKIRTEAATIVQAAWRGYTVRKWYGKLKSGVQIIQARIRGNQARERFKVNLSKKLQRERAKLRSTQSLPTTERSLENSFDTPEIVQHKAKQPVPAVGISFESAIDIVNKNRALFSDNSLSSADFIDDDEDEEDEDDDDCYEDMGLVDDPSYVSAALRHEASSGSTDSGLLDLYAKVPLQRQDDVLDRPFRKYDIERASKSTFDEAELAKYRYERGLGSMVGSSSGGKLPVRRVDSGPSPRDHRIRYDAFGSGNASSLSSVATSGIANSSSGVAAGSSSGSAPTIAAEQPHKVPLQRNLNRNTISQTQQSSSSSSGGAGGTLSRRELLCRSQGDEINSNYHLQHLQSTSLTPSLASSTCSANYQNVQYTTTTTTGSPSTAFQQASSPQQQQQVLSYNNNNNNNTMKSNSGSNNSLYSYVTQQQPPSQQQFLPSIAGAQSSLPPSQRVASSYPDDLVQNYYNTTTPKGKAAALLGTKSEDSKYGKDIDLTLSSAGAIAPSKTRRIKTNLSDDFSGTITSGGSASGGTGSALSRRGAIGTGSAGAGGLDTLKRRNSDPTNKVPLLDVNRGNDMYQSSTRINIGGHQFRKVQRINKAEKCASCQESDSFVNEGYRCLDCKVLVHTKCIQNGGIKTLQCAAKRSKRIRPGKHDKHAPISVGTLGNTSTPNSKFSATREYTDSTDKIISDAKELQLMQDFITQKICKMESDCEKPSEVDRVFKQALREFKDNLVAQYSVAHKQNSDVLNIKYRDLIANFEQVIETSSGKKNDFPLTMGVNAFRGFMNEFMNSRETEKPKTKRKKDKKRKHDEHTTYNGEYGQLCNFVTFYFILSI</sequence>
<dbReference type="InterPro" id="IPR036961">
    <property type="entry name" value="Kinesin_motor_dom_sf"/>
</dbReference>
<name>A0ABD1DC68_CULPP</name>
<evidence type="ECO:0000259" key="14">
    <source>
        <dbReference type="PROSITE" id="PS51456"/>
    </source>
</evidence>
<feature type="region of interest" description="Disordered" evidence="12">
    <location>
        <begin position="1260"/>
        <end position="1315"/>
    </location>
</feature>
<evidence type="ECO:0000313" key="15">
    <source>
        <dbReference type="EMBL" id="KAL1396074.1"/>
    </source>
</evidence>
<dbReference type="SMART" id="SM00242">
    <property type="entry name" value="MYSc"/>
    <property type="match status" value="1"/>
</dbReference>
<dbReference type="InterPro" id="IPR001609">
    <property type="entry name" value="Myosin_head_motor_dom-like"/>
</dbReference>
<comment type="similarity">
    <text evidence="2 11">Belongs to the TRAFAC class myosin-kinesin ATPase superfamily. Myosin family.</text>
</comment>
<dbReference type="PANTHER" id="PTHR46184">
    <property type="entry name" value="UNCONVENTIONAL MYOSIN-IXB-LIKE PROTEIN"/>
    <property type="match status" value="1"/>
</dbReference>
<evidence type="ECO:0000256" key="6">
    <source>
        <dbReference type="ARBA" id="ARBA00022833"/>
    </source>
</evidence>
<dbReference type="SMART" id="SM00109">
    <property type="entry name" value="C1"/>
    <property type="match status" value="1"/>
</dbReference>
<feature type="compositionally biased region" description="Low complexity" evidence="12">
    <location>
        <begin position="595"/>
        <end position="640"/>
    </location>
</feature>
<evidence type="ECO:0000256" key="10">
    <source>
        <dbReference type="ARBA" id="ARBA00023203"/>
    </source>
</evidence>
<dbReference type="Gene3D" id="3.40.850.10">
    <property type="entry name" value="Kinesin motor domain"/>
    <property type="match status" value="2"/>
</dbReference>
<dbReference type="GO" id="GO:0005524">
    <property type="term" value="F:ATP binding"/>
    <property type="evidence" value="ECO:0007669"/>
    <property type="project" value="UniProtKB-UniRule"/>
</dbReference>
<evidence type="ECO:0000256" key="4">
    <source>
        <dbReference type="ARBA" id="ARBA00022723"/>
    </source>
</evidence>
<evidence type="ECO:0000256" key="9">
    <source>
        <dbReference type="ARBA" id="ARBA00023175"/>
    </source>
</evidence>
<feature type="region of interest" description="Actin-binding" evidence="11">
    <location>
        <begin position="721"/>
        <end position="743"/>
    </location>
</feature>
<dbReference type="GO" id="GO:0003779">
    <property type="term" value="F:actin binding"/>
    <property type="evidence" value="ECO:0007669"/>
    <property type="project" value="UniProtKB-KW"/>
</dbReference>
<protein>
    <submittedName>
        <fullName evidence="15">Uncharacterized protein</fullName>
    </submittedName>
</protein>
<keyword evidence="16" id="KW-1185">Reference proteome</keyword>
<dbReference type="GO" id="GO:0016459">
    <property type="term" value="C:myosin complex"/>
    <property type="evidence" value="ECO:0007669"/>
    <property type="project" value="UniProtKB-KW"/>
</dbReference>
<evidence type="ECO:0000256" key="8">
    <source>
        <dbReference type="ARBA" id="ARBA00023123"/>
    </source>
</evidence>
<dbReference type="GO" id="GO:0048513">
    <property type="term" value="P:animal organ development"/>
    <property type="evidence" value="ECO:0007669"/>
    <property type="project" value="UniProtKB-ARBA"/>
</dbReference>
<accession>A0ABD1DC68</accession>
<dbReference type="Gene3D" id="1.10.10.820">
    <property type="match status" value="1"/>
</dbReference>
<dbReference type="InterPro" id="IPR046349">
    <property type="entry name" value="C1-like_sf"/>
</dbReference>
<dbReference type="GO" id="GO:0046872">
    <property type="term" value="F:metal ion binding"/>
    <property type="evidence" value="ECO:0007669"/>
    <property type="project" value="UniProtKB-KW"/>
</dbReference>
<keyword evidence="8 11" id="KW-0518">Myosin</keyword>
<feature type="region of interest" description="Disordered" evidence="12">
    <location>
        <begin position="1675"/>
        <end position="1694"/>
    </location>
</feature>
<dbReference type="Gene3D" id="6.20.240.20">
    <property type="match status" value="1"/>
</dbReference>
<keyword evidence="5 11" id="KW-0547">Nucleotide-binding</keyword>
<feature type="non-terminal residue" evidence="15">
    <location>
        <position position="1"/>
    </location>
</feature>
<evidence type="ECO:0000313" key="16">
    <source>
        <dbReference type="Proteomes" id="UP001562425"/>
    </source>
</evidence>
<reference evidence="15 16" key="1">
    <citation type="submission" date="2024-05" db="EMBL/GenBank/DDBJ databases">
        <title>Culex pipiens pipiens assembly and annotation.</title>
        <authorList>
            <person name="Alout H."/>
            <person name="Durand T."/>
        </authorList>
    </citation>
    <scope>NUCLEOTIDE SEQUENCE [LARGE SCALE GENOMIC DNA]</scope>
    <source>
        <strain evidence="15">HA-2024</strain>
        <tissue evidence="15">Whole body</tissue>
    </source>
</reference>
<dbReference type="InterPro" id="IPR046987">
    <property type="entry name" value="Myo9"/>
</dbReference>
<evidence type="ECO:0000256" key="7">
    <source>
        <dbReference type="ARBA" id="ARBA00022840"/>
    </source>
</evidence>
<dbReference type="GO" id="GO:0009888">
    <property type="term" value="P:tissue development"/>
    <property type="evidence" value="ECO:0007669"/>
    <property type="project" value="UniProtKB-ARBA"/>
</dbReference>
<gene>
    <name evidence="15" type="ORF">pipiens_002750</name>
</gene>
<dbReference type="SMART" id="SM00015">
    <property type="entry name" value="IQ"/>
    <property type="match status" value="3"/>
</dbReference>
<dbReference type="InterPro" id="IPR027417">
    <property type="entry name" value="P-loop_NTPase"/>
</dbReference>
<dbReference type="SUPFAM" id="SSF57889">
    <property type="entry name" value="Cysteine-rich domain"/>
    <property type="match status" value="1"/>
</dbReference>
<feature type="region of interest" description="Disordered" evidence="12">
    <location>
        <begin position="1428"/>
        <end position="1447"/>
    </location>
</feature>
<dbReference type="Gene3D" id="1.20.58.530">
    <property type="match status" value="2"/>
</dbReference>
<evidence type="ECO:0000256" key="2">
    <source>
        <dbReference type="ARBA" id="ARBA00008314"/>
    </source>
</evidence>
<keyword evidence="7 11" id="KW-0067">ATP-binding</keyword>
<dbReference type="Gene3D" id="1.20.120.720">
    <property type="entry name" value="Myosin VI head, motor domain, U50 subdomain"/>
    <property type="match status" value="1"/>
</dbReference>
<evidence type="ECO:0000256" key="3">
    <source>
        <dbReference type="ARBA" id="ARBA00022490"/>
    </source>
</evidence>
<dbReference type="GO" id="GO:0009653">
    <property type="term" value="P:anatomical structure morphogenesis"/>
    <property type="evidence" value="ECO:0007669"/>
    <property type="project" value="UniProtKB-ARBA"/>
</dbReference>
<dbReference type="PROSITE" id="PS51456">
    <property type="entry name" value="MYOSIN_MOTOR"/>
    <property type="match status" value="1"/>
</dbReference>
<feature type="domain" description="Phorbol-ester/DAG-type" evidence="13">
    <location>
        <begin position="1469"/>
        <end position="1522"/>
    </location>
</feature>
<keyword evidence="6" id="KW-0862">Zinc</keyword>
<dbReference type="CDD" id="cd23767">
    <property type="entry name" value="IQCD"/>
    <property type="match status" value="1"/>
</dbReference>
<dbReference type="Pfam" id="PF00063">
    <property type="entry name" value="Myosin_head"/>
    <property type="match status" value="2"/>
</dbReference>
<dbReference type="Gene3D" id="1.20.5.190">
    <property type="match status" value="2"/>
</dbReference>
<feature type="compositionally biased region" description="Polar residues" evidence="12">
    <location>
        <begin position="565"/>
        <end position="576"/>
    </location>
</feature>
<proteinExistence type="inferred from homology"/>
<dbReference type="Pfam" id="PF00612">
    <property type="entry name" value="IQ"/>
    <property type="match status" value="3"/>
</dbReference>
<keyword evidence="10 11" id="KW-0009">Actin-binding</keyword>
<keyword evidence="9 11" id="KW-0505">Motor protein</keyword>
<keyword evidence="3" id="KW-0963">Cytoplasm</keyword>
<dbReference type="InterPro" id="IPR000048">
    <property type="entry name" value="IQ_motif_EF-hand-BS"/>
</dbReference>
<feature type="compositionally biased region" description="Basic residues" evidence="12">
    <location>
        <begin position="1681"/>
        <end position="1692"/>
    </location>
</feature>
<feature type="compositionally biased region" description="Basic and acidic residues" evidence="12">
    <location>
        <begin position="1119"/>
        <end position="1134"/>
    </location>
</feature>
<keyword evidence="4" id="KW-0479">Metal-binding</keyword>
<evidence type="ECO:0000256" key="11">
    <source>
        <dbReference type="PROSITE-ProRule" id="PRU00782"/>
    </source>
</evidence>
<feature type="binding site" evidence="11">
    <location>
        <begin position="6"/>
        <end position="13"/>
    </location>
    <ligand>
        <name>ATP</name>
        <dbReference type="ChEBI" id="CHEBI:30616"/>
    </ligand>
</feature>
<feature type="region of interest" description="Disordered" evidence="12">
    <location>
        <begin position="550"/>
        <end position="640"/>
    </location>
</feature>
<feature type="compositionally biased region" description="Polar residues" evidence="12">
    <location>
        <begin position="1545"/>
        <end position="1557"/>
    </location>
</feature>
<comment type="caution">
    <text evidence="15">The sequence shown here is derived from an EMBL/GenBank/DDBJ whole genome shotgun (WGS) entry which is preliminary data.</text>
</comment>
<dbReference type="SUPFAM" id="SSF52540">
    <property type="entry name" value="P-loop containing nucleoside triphosphate hydrolases"/>
    <property type="match status" value="2"/>
</dbReference>
<dbReference type="PANTHER" id="PTHR46184:SF5">
    <property type="entry name" value="UNCONVENTIONAL MYOSIN-IXA-LIKE"/>
    <property type="match status" value="1"/>
</dbReference>